<proteinExistence type="predicted"/>
<dbReference type="InterPro" id="IPR011051">
    <property type="entry name" value="RmlC_Cupin_sf"/>
</dbReference>
<dbReference type="SUPFAM" id="SSF51182">
    <property type="entry name" value="RmlC-like cupins"/>
    <property type="match status" value="1"/>
</dbReference>
<accession>A0A381VPJ4</accession>
<evidence type="ECO:0000256" key="1">
    <source>
        <dbReference type="SAM" id="MobiDB-lite"/>
    </source>
</evidence>
<sequence>MARHVPPNAENPVQVVDTGRPTRPSPRFSIIHESDVPWQEVRAQQHGDRRVSVHEKFLEWSGDRMVVLGHYDPGMIIERHGHRSDHLVYVLEGSVDIGGRHCPSGTLIVLEEGAAFGPLVADGDEGCIMFETWLDDPLPVPADEDGFRSLLAEHGVEQLPHPPFDAPDHLEDQ</sequence>
<feature type="region of interest" description="Disordered" evidence="1">
    <location>
        <begin position="1"/>
        <end position="24"/>
    </location>
</feature>
<dbReference type="PROSITE" id="PS50042">
    <property type="entry name" value="CNMP_BINDING_3"/>
    <property type="match status" value="1"/>
</dbReference>
<reference evidence="3" key="1">
    <citation type="submission" date="2018-05" db="EMBL/GenBank/DDBJ databases">
        <authorList>
            <person name="Lanie J.A."/>
            <person name="Ng W.-L."/>
            <person name="Kazmierczak K.M."/>
            <person name="Andrzejewski T.M."/>
            <person name="Davidsen T.M."/>
            <person name="Wayne K.J."/>
            <person name="Tettelin H."/>
            <person name="Glass J.I."/>
            <person name="Rusch D."/>
            <person name="Podicherti R."/>
            <person name="Tsui H.-C.T."/>
            <person name="Winkler M.E."/>
        </authorList>
    </citation>
    <scope>NUCLEOTIDE SEQUENCE</scope>
</reference>
<organism evidence="3">
    <name type="scientific">marine metagenome</name>
    <dbReference type="NCBI Taxonomy" id="408172"/>
    <lineage>
        <taxon>unclassified sequences</taxon>
        <taxon>metagenomes</taxon>
        <taxon>ecological metagenomes</taxon>
    </lineage>
</organism>
<dbReference type="EMBL" id="UINC01009416">
    <property type="protein sequence ID" value="SVA42239.1"/>
    <property type="molecule type" value="Genomic_DNA"/>
</dbReference>
<dbReference type="InterPro" id="IPR000595">
    <property type="entry name" value="cNMP-bd_dom"/>
</dbReference>
<evidence type="ECO:0000259" key="2">
    <source>
        <dbReference type="PROSITE" id="PS50042"/>
    </source>
</evidence>
<protein>
    <recommendedName>
        <fullName evidence="2">Cyclic nucleotide-binding domain-containing protein</fullName>
    </recommendedName>
</protein>
<evidence type="ECO:0000313" key="3">
    <source>
        <dbReference type="EMBL" id="SVA42239.1"/>
    </source>
</evidence>
<dbReference type="Gene3D" id="2.60.120.10">
    <property type="entry name" value="Jelly Rolls"/>
    <property type="match status" value="1"/>
</dbReference>
<name>A0A381VPJ4_9ZZZZ</name>
<dbReference type="InterPro" id="IPR014710">
    <property type="entry name" value="RmlC-like_jellyroll"/>
</dbReference>
<feature type="domain" description="Cyclic nucleotide-binding" evidence="2">
    <location>
        <begin position="70"/>
        <end position="119"/>
    </location>
</feature>
<gene>
    <name evidence="3" type="ORF">METZ01_LOCUS95093</name>
</gene>
<dbReference type="AlphaFoldDB" id="A0A381VPJ4"/>